<reference evidence="2 3" key="1">
    <citation type="submission" date="2020-12" db="EMBL/GenBank/DDBJ databases">
        <title>FDA dAtabase for Regulatory Grade micrObial Sequences (FDA-ARGOS): Supporting development and validation of Infectious Disease Dx tests.</title>
        <authorList>
            <person name="Sproer C."/>
            <person name="Gronow S."/>
            <person name="Severitt S."/>
            <person name="Schroder I."/>
            <person name="Tallon L."/>
            <person name="Sadzewicz L."/>
            <person name="Zhao X."/>
            <person name="Boylan J."/>
            <person name="Ott S."/>
            <person name="Bowen H."/>
            <person name="Vavikolanu K."/>
            <person name="Mehta A."/>
            <person name="Aluvathingal J."/>
            <person name="Nadendla S."/>
            <person name="Lowell S."/>
            <person name="Myers T."/>
            <person name="Yan Y."/>
            <person name="Sichtig H."/>
        </authorList>
    </citation>
    <scope>NUCLEOTIDE SEQUENCE [LARGE SCALE GENOMIC DNA]</scope>
    <source>
        <strain evidence="2 3">FDAARGOS_911</strain>
    </source>
</reference>
<dbReference type="GeneID" id="35768371"/>
<organism evidence="2 3">
    <name type="scientific">Aerococcus urinae</name>
    <dbReference type="NCBI Taxonomy" id="1376"/>
    <lineage>
        <taxon>Bacteria</taxon>
        <taxon>Bacillati</taxon>
        <taxon>Bacillota</taxon>
        <taxon>Bacilli</taxon>
        <taxon>Lactobacillales</taxon>
        <taxon>Aerococcaceae</taxon>
        <taxon>Aerococcus</taxon>
    </lineage>
</organism>
<evidence type="ECO:0000313" key="4">
    <source>
        <dbReference type="Proteomes" id="UP001069145"/>
    </source>
</evidence>
<sequence length="65" mass="7512">MKLDLKTLPTYIEKDIRDLLHEQEVEGPFIGEIACELYGSINSAMWDKEISKEVADYLFSKYLGL</sequence>
<dbReference type="Proteomes" id="UP000594771">
    <property type="component" value="Chromosome"/>
</dbReference>
<keyword evidence="4" id="KW-1185">Reference proteome</keyword>
<dbReference type="EMBL" id="CP065662">
    <property type="protein sequence ID" value="QPS01905.1"/>
    <property type="molecule type" value="Genomic_DNA"/>
</dbReference>
<dbReference type="RefSeq" id="WP_060778819.1">
    <property type="nucleotide sequence ID" value="NZ_CAJHLF010000004.1"/>
</dbReference>
<proteinExistence type="predicted"/>
<name>A0A120I9Z0_9LACT</name>
<evidence type="ECO:0000313" key="3">
    <source>
        <dbReference type="Proteomes" id="UP000594771"/>
    </source>
</evidence>
<reference evidence="1" key="2">
    <citation type="submission" date="2022-09" db="EMBL/GenBank/DDBJ databases">
        <title>Aerococcus urinae taxonomy study.</title>
        <authorList>
            <person name="Christensen J."/>
            <person name="Senneby E."/>
        </authorList>
    </citation>
    <scope>NUCLEOTIDE SEQUENCE</scope>
    <source>
        <strain evidence="1">NLD-066-U95</strain>
    </source>
</reference>
<dbReference type="KEGG" id="aun:AWM73_07835"/>
<dbReference type="OrthoDB" id="2055436at2"/>
<dbReference type="Proteomes" id="UP001069145">
    <property type="component" value="Unassembled WGS sequence"/>
</dbReference>
<protein>
    <submittedName>
        <fullName evidence="2">Uncharacterized protein</fullName>
    </submittedName>
</protein>
<dbReference type="EMBL" id="JAOTML010000002">
    <property type="protein sequence ID" value="MCY3052883.1"/>
    <property type="molecule type" value="Genomic_DNA"/>
</dbReference>
<evidence type="ECO:0000313" key="2">
    <source>
        <dbReference type="EMBL" id="QPS01905.1"/>
    </source>
</evidence>
<gene>
    <name evidence="2" type="ORF">I6G68_02180</name>
    <name evidence="1" type="ORF">ODY43_02680</name>
</gene>
<dbReference type="AlphaFoldDB" id="A0A120I9Z0"/>
<accession>A0A120I9Z0</accession>
<evidence type="ECO:0000313" key="1">
    <source>
        <dbReference type="EMBL" id="MCY3052883.1"/>
    </source>
</evidence>